<evidence type="ECO:0000313" key="3">
    <source>
        <dbReference type="Proteomes" id="UP001174909"/>
    </source>
</evidence>
<dbReference type="GO" id="GO:0035650">
    <property type="term" value="F:AP-1 adaptor complex binding"/>
    <property type="evidence" value="ECO:0007669"/>
    <property type="project" value="InterPro"/>
</dbReference>
<sequence>MDRAMVRGNRGGCFSAVTRCVWGKPKEDLTRYRASESDTIEFEDIVTAENRAGAVHAKKQLVTEAERELLRSGKFDQLVEEQRRIDAERDAELRRQEEKLRQEEEAYYSAKREYVRRTRMLSSTSLQVSVEVERQPVSQPDVVIHHQPRATPTSSSLPHLPSVSQLMSGSSVQEEDDFDQFLESVKARQLSITSSKAPEPMSVGTGDSGEGGGGGKEEEGEEEVDFGYWEKAEVPTAPETSGDPPHESNGKSTPLPKPPSRDMDLSLL</sequence>
<feature type="compositionally biased region" description="Low complexity" evidence="1">
    <location>
        <begin position="152"/>
        <end position="166"/>
    </location>
</feature>
<dbReference type="Pfam" id="PF15745">
    <property type="entry name" value="AP1AR"/>
    <property type="match status" value="1"/>
</dbReference>
<dbReference type="PANTHER" id="PTHR34529">
    <property type="entry name" value="AP-1 COMPLEX-ASSOCIATED REGULATORY PROTEIN"/>
    <property type="match status" value="1"/>
</dbReference>
<reference evidence="2" key="1">
    <citation type="submission" date="2023-03" db="EMBL/GenBank/DDBJ databases">
        <authorList>
            <person name="Steffen K."/>
            <person name="Cardenas P."/>
        </authorList>
    </citation>
    <scope>NUCLEOTIDE SEQUENCE</scope>
</reference>
<proteinExistence type="predicted"/>
<dbReference type="AlphaFoldDB" id="A0AA35T301"/>
<feature type="region of interest" description="Disordered" evidence="1">
    <location>
        <begin position="148"/>
        <end position="268"/>
    </location>
</feature>
<accession>A0AA35T301</accession>
<dbReference type="EMBL" id="CASHTH010003076">
    <property type="protein sequence ID" value="CAI8040038.1"/>
    <property type="molecule type" value="Genomic_DNA"/>
</dbReference>
<dbReference type="GO" id="GO:0034315">
    <property type="term" value="P:regulation of Arp2/3 complex-mediated actin nucleation"/>
    <property type="evidence" value="ECO:0007669"/>
    <property type="project" value="InterPro"/>
</dbReference>
<dbReference type="GO" id="GO:2000146">
    <property type="term" value="P:negative regulation of cell motility"/>
    <property type="evidence" value="ECO:0007669"/>
    <property type="project" value="InterPro"/>
</dbReference>
<organism evidence="2 3">
    <name type="scientific">Geodia barretti</name>
    <name type="common">Barrett's horny sponge</name>
    <dbReference type="NCBI Taxonomy" id="519541"/>
    <lineage>
        <taxon>Eukaryota</taxon>
        <taxon>Metazoa</taxon>
        <taxon>Porifera</taxon>
        <taxon>Demospongiae</taxon>
        <taxon>Heteroscleromorpha</taxon>
        <taxon>Tetractinellida</taxon>
        <taxon>Astrophorina</taxon>
        <taxon>Geodiidae</taxon>
        <taxon>Geodia</taxon>
    </lineage>
</organism>
<name>A0AA35T301_GEOBA</name>
<comment type="caution">
    <text evidence="2">The sequence shown here is derived from an EMBL/GenBank/DDBJ whole genome shotgun (WGS) entry which is preliminary data.</text>
</comment>
<feature type="compositionally biased region" description="Basic and acidic residues" evidence="1">
    <location>
        <begin position="259"/>
        <end position="268"/>
    </location>
</feature>
<dbReference type="InterPro" id="IPR031483">
    <property type="entry name" value="AP1AR"/>
</dbReference>
<dbReference type="Proteomes" id="UP001174909">
    <property type="component" value="Unassembled WGS sequence"/>
</dbReference>
<dbReference type="GO" id="GO:1900025">
    <property type="term" value="P:negative regulation of substrate adhesion-dependent cell spreading"/>
    <property type="evidence" value="ECO:0007669"/>
    <property type="project" value="InterPro"/>
</dbReference>
<dbReference type="GO" id="GO:0005829">
    <property type="term" value="C:cytosol"/>
    <property type="evidence" value="ECO:0007669"/>
    <property type="project" value="GOC"/>
</dbReference>
<gene>
    <name evidence="2" type="ORF">GBAR_LOCUS22324</name>
</gene>
<protein>
    <submittedName>
        <fullName evidence="2">Uncharacterized protein</fullName>
    </submittedName>
</protein>
<dbReference type="GO" id="GO:0048203">
    <property type="term" value="P:vesicle targeting, trans-Golgi to endosome"/>
    <property type="evidence" value="ECO:0007669"/>
    <property type="project" value="InterPro"/>
</dbReference>
<evidence type="ECO:0000256" key="1">
    <source>
        <dbReference type="SAM" id="MobiDB-lite"/>
    </source>
</evidence>
<dbReference type="PANTHER" id="PTHR34529:SF1">
    <property type="entry name" value="AP-1 COMPLEX-ASSOCIATED REGULATORY PROTEIN"/>
    <property type="match status" value="1"/>
</dbReference>
<keyword evidence="3" id="KW-1185">Reference proteome</keyword>
<evidence type="ECO:0000313" key="2">
    <source>
        <dbReference type="EMBL" id="CAI8040038.1"/>
    </source>
</evidence>